<feature type="region of interest" description="Disordered" evidence="1">
    <location>
        <begin position="115"/>
        <end position="169"/>
    </location>
</feature>
<gene>
    <name evidence="2" type="ORF">BpHYR1_018363</name>
</gene>
<protein>
    <submittedName>
        <fullName evidence="2">Uncharacterized protein</fullName>
    </submittedName>
</protein>
<feature type="compositionally biased region" description="Polar residues" evidence="1">
    <location>
        <begin position="43"/>
        <end position="62"/>
    </location>
</feature>
<feature type="region of interest" description="Disordered" evidence="1">
    <location>
        <begin position="43"/>
        <end position="102"/>
    </location>
</feature>
<comment type="caution">
    <text evidence="2">The sequence shown here is derived from an EMBL/GenBank/DDBJ whole genome shotgun (WGS) entry which is preliminary data.</text>
</comment>
<name>A0A3M7PC95_BRAPC</name>
<dbReference type="Proteomes" id="UP000276133">
    <property type="component" value="Unassembled WGS sequence"/>
</dbReference>
<reference evidence="2 3" key="1">
    <citation type="journal article" date="2018" name="Sci. Rep.">
        <title>Genomic signatures of local adaptation to the degree of environmental predictability in rotifers.</title>
        <authorList>
            <person name="Franch-Gras L."/>
            <person name="Hahn C."/>
            <person name="Garcia-Roger E.M."/>
            <person name="Carmona M.J."/>
            <person name="Serra M."/>
            <person name="Gomez A."/>
        </authorList>
    </citation>
    <scope>NUCLEOTIDE SEQUENCE [LARGE SCALE GENOMIC DNA]</scope>
    <source>
        <strain evidence="2">HYR1</strain>
    </source>
</reference>
<proteinExistence type="predicted"/>
<accession>A0A3M7PC95</accession>
<evidence type="ECO:0000313" key="3">
    <source>
        <dbReference type="Proteomes" id="UP000276133"/>
    </source>
</evidence>
<dbReference type="EMBL" id="REGN01012286">
    <property type="protein sequence ID" value="RMZ96327.1"/>
    <property type="molecule type" value="Genomic_DNA"/>
</dbReference>
<dbReference type="OrthoDB" id="10663834at2759"/>
<dbReference type="AlphaFoldDB" id="A0A3M7PC95"/>
<evidence type="ECO:0000313" key="2">
    <source>
        <dbReference type="EMBL" id="RMZ96327.1"/>
    </source>
</evidence>
<sequence>MFKFIGLDKFDFGLSAESFLDNVQNIFTKGFSDDSDLISDKSFATQPNGAYNRNNYPSSTGTQRRRLPAQPPVTFSTLFNSAPDKNSSTTSPQASLVRTPTKTAAERIANASFISSNYSSTSPPPNLSRRDSAQSSLHSETRSNHKPSDPSQNHSRTNLPSDQQEADASMDTLSYNSRPLVPKFLMSPSILGNFGAAGFRRPYFFKHTGSSPRDRWLRAYEFVKHQLPNVSRFFFNSQ</sequence>
<organism evidence="2 3">
    <name type="scientific">Brachionus plicatilis</name>
    <name type="common">Marine rotifer</name>
    <name type="synonym">Brachionus muelleri</name>
    <dbReference type="NCBI Taxonomy" id="10195"/>
    <lineage>
        <taxon>Eukaryota</taxon>
        <taxon>Metazoa</taxon>
        <taxon>Spiralia</taxon>
        <taxon>Gnathifera</taxon>
        <taxon>Rotifera</taxon>
        <taxon>Eurotatoria</taxon>
        <taxon>Monogononta</taxon>
        <taxon>Pseudotrocha</taxon>
        <taxon>Ploima</taxon>
        <taxon>Brachionidae</taxon>
        <taxon>Brachionus</taxon>
    </lineage>
</organism>
<keyword evidence="3" id="KW-1185">Reference proteome</keyword>
<feature type="compositionally biased region" description="Basic and acidic residues" evidence="1">
    <location>
        <begin position="139"/>
        <end position="148"/>
    </location>
</feature>
<evidence type="ECO:0000256" key="1">
    <source>
        <dbReference type="SAM" id="MobiDB-lite"/>
    </source>
</evidence>
<feature type="compositionally biased region" description="Polar residues" evidence="1">
    <location>
        <begin position="73"/>
        <end position="102"/>
    </location>
</feature>
<feature type="compositionally biased region" description="Polar residues" evidence="1">
    <location>
        <begin position="149"/>
        <end position="163"/>
    </location>
</feature>